<dbReference type="GO" id="GO:0008643">
    <property type="term" value="P:carbohydrate transport"/>
    <property type="evidence" value="ECO:0007669"/>
    <property type="project" value="InterPro"/>
</dbReference>
<evidence type="ECO:0000256" key="3">
    <source>
        <dbReference type="SAM" id="Coils"/>
    </source>
</evidence>
<dbReference type="Gene3D" id="2.40.160.180">
    <property type="entry name" value="Carbohydrate-selective porin OprB"/>
    <property type="match status" value="1"/>
</dbReference>
<dbReference type="EMBL" id="CP030139">
    <property type="protein sequence ID" value="WVS92311.1"/>
    <property type="molecule type" value="Genomic_DNA"/>
</dbReference>
<keyword evidence="3" id="KW-0175">Coiled coil</keyword>
<dbReference type="AlphaFoldDB" id="A0AAQ3MC72"/>
<dbReference type="InterPro" id="IPR007049">
    <property type="entry name" value="Carb-sel_porin_OprB"/>
</dbReference>
<dbReference type="InterPro" id="IPR047684">
    <property type="entry name" value="Por_som-like"/>
</dbReference>
<dbReference type="InterPro" id="IPR051465">
    <property type="entry name" value="Cell_Envelope_Struct_Comp"/>
</dbReference>
<dbReference type="RefSeq" id="WP_370538842.1">
    <property type="nucleotide sequence ID" value="NZ_CP030139.2"/>
</dbReference>
<dbReference type="PANTHER" id="PTHR43308:SF1">
    <property type="entry name" value="OUTER MEMBRANE PROTEIN ALPHA"/>
    <property type="match status" value="1"/>
</dbReference>
<proteinExistence type="inferred from homology"/>
<evidence type="ECO:0000256" key="1">
    <source>
        <dbReference type="ARBA" id="ARBA00008769"/>
    </source>
</evidence>
<protein>
    <submittedName>
        <fullName evidence="5">Iron uptake porin</fullName>
    </submittedName>
</protein>
<evidence type="ECO:0000313" key="6">
    <source>
        <dbReference type="Proteomes" id="UP000267249"/>
    </source>
</evidence>
<evidence type="ECO:0000313" key="5">
    <source>
        <dbReference type="EMBL" id="WVS92311.1"/>
    </source>
</evidence>
<dbReference type="InterPro" id="IPR001119">
    <property type="entry name" value="SLH_dom"/>
</dbReference>
<dbReference type="SUPFAM" id="SSF56935">
    <property type="entry name" value="Porins"/>
    <property type="match status" value="1"/>
</dbReference>
<name>A0AAQ3MC72_SYNEL</name>
<dbReference type="Pfam" id="PF04966">
    <property type="entry name" value="OprB"/>
    <property type="match status" value="1"/>
</dbReference>
<dbReference type="NCBIfam" id="NF033921">
    <property type="entry name" value="por_somb"/>
    <property type="match status" value="1"/>
</dbReference>
<sequence length="518" mass="56141">MNFPVKAGLMVTGINLLAIAPGQALSLDQIQKIDAVTPEGITAGQITSVNELSDIRPTDWAYQALQSLVERYGCIVGYPDRTFRGSRPLSRYEFAAGLNACLEKVIEFAASKEDLDTLKRLTEEFQTELATLRGRVDALEARTTELEANQFSTTTKLRGNVIFGLDALANSNGNEVNSNDAVSFGNKVDLDLDTSFTGSDLLKTRLRARNIEPITNRLDPGFRAPGSVLDYGGNSNNTFFIDKLYYTFPVGSVRFTVGTVGVGVQEYGMRDATFSSSANEGKTFRKGPANIYESNGKAGVGFDWRINPNFSFQLGYLNRGADQVGVDQGGFFGQGTLGTGKSGWDVATQLRFETDNRKFRAALAYSLRNDRYVTDLGTTRAERPFGAASYSTNNFALTMGWAVSDGFTISGSYGIGFANVAGGSDSATIQTWNVGMTFPDLFAEGNLGAITVGQMPFVTSASQQSAEDTGSLGLEVNYQFQVTDNISITPGIYLFNNTNGLENGGTSYVPYLRTIFRF</sequence>
<feature type="coiled-coil region" evidence="3">
    <location>
        <begin position="115"/>
        <end position="149"/>
    </location>
</feature>
<dbReference type="GO" id="GO:0016020">
    <property type="term" value="C:membrane"/>
    <property type="evidence" value="ECO:0007669"/>
    <property type="project" value="InterPro"/>
</dbReference>
<evidence type="ECO:0000259" key="4">
    <source>
        <dbReference type="PROSITE" id="PS51272"/>
    </source>
</evidence>
<dbReference type="Pfam" id="PF00395">
    <property type="entry name" value="SLH"/>
    <property type="match status" value="1"/>
</dbReference>
<dbReference type="GO" id="GO:0015288">
    <property type="term" value="F:porin activity"/>
    <property type="evidence" value="ECO:0007669"/>
    <property type="project" value="InterPro"/>
</dbReference>
<organism evidence="5 6">
    <name type="scientific">Synechococcus elongatus PCC 11801</name>
    <dbReference type="NCBI Taxonomy" id="2219813"/>
    <lineage>
        <taxon>Bacteria</taxon>
        <taxon>Bacillati</taxon>
        <taxon>Cyanobacteriota</taxon>
        <taxon>Cyanophyceae</taxon>
        <taxon>Synechococcales</taxon>
        <taxon>Synechococcaceae</taxon>
        <taxon>Synechococcus</taxon>
    </lineage>
</organism>
<dbReference type="InterPro" id="IPR038673">
    <property type="entry name" value="OprB_sf"/>
</dbReference>
<dbReference type="PROSITE" id="PS51272">
    <property type="entry name" value="SLH"/>
    <property type="match status" value="1"/>
</dbReference>
<evidence type="ECO:0000256" key="2">
    <source>
        <dbReference type="RuleBase" id="RU363072"/>
    </source>
</evidence>
<gene>
    <name evidence="5" type="ORF">DOP62_08795</name>
</gene>
<feature type="domain" description="SLH" evidence="4">
    <location>
        <begin position="48"/>
        <end position="112"/>
    </location>
</feature>
<dbReference type="Proteomes" id="UP000267249">
    <property type="component" value="Chromosome"/>
</dbReference>
<dbReference type="PANTHER" id="PTHR43308">
    <property type="entry name" value="OUTER MEMBRANE PROTEIN ALPHA-RELATED"/>
    <property type="match status" value="1"/>
</dbReference>
<reference evidence="5 6" key="1">
    <citation type="journal article" date="2018" name="Sci. Rep.">
        <title>Genome Features and Biochemical Characteristics of a Robust, Fast Growing and Naturally Transformable Cyanobacterium Synechococcus elongatus PCC 11801 Isolated from India.</title>
        <authorList>
            <person name="Jaiswal D."/>
            <person name="Sengupta A."/>
            <person name="Sohoni S."/>
            <person name="Sengupta S."/>
            <person name="Phadnavis A.G."/>
            <person name="Pakrasi H.B."/>
            <person name="Wangikar P.P."/>
        </authorList>
    </citation>
    <scope>NUCLEOTIDE SEQUENCE [LARGE SCALE GENOMIC DNA]</scope>
    <source>
        <strain evidence="5 6">PCC 11801</strain>
    </source>
</reference>
<comment type="similarity">
    <text evidence="1 2">Belongs to the OprB family.</text>
</comment>
<accession>A0AAQ3MC72</accession>